<accession>A0AAW0ZRR9</accession>
<name>A0AAW0ZRR9_9HYME</name>
<evidence type="ECO:0000256" key="1">
    <source>
        <dbReference type="SAM" id="MobiDB-lite"/>
    </source>
</evidence>
<keyword evidence="4" id="KW-1185">Reference proteome</keyword>
<protein>
    <submittedName>
        <fullName evidence="3">Uncharacterized protein</fullName>
    </submittedName>
</protein>
<feature type="compositionally biased region" description="Basic and acidic residues" evidence="1">
    <location>
        <begin position="314"/>
        <end position="330"/>
    </location>
</feature>
<keyword evidence="2" id="KW-0732">Signal</keyword>
<sequence length="698" mass="80626">MKRLQIVLAFLSVTTCGIRATKTKDTFTTSVDSEAMPVLISDVHCLWKHGGPVSHDRSICIEIDDDSLRAAAKSSKLAPFAVIRYMDPSGKRSRQGASNLAKRLEIEYVECILNSAVFRKLLERDIVSCNSNRRYHRRQLGWKLQSPFYVEEPNWVEINNDGSENHSRHNLETIDPYIISRGKKFHERLTNIRNDTRSGESSIEYEDLRVILADNLKMTRNKRSANSNSWLEALNENIDDHVNGDRRDENLKKTEKEEQRENLNDDVAGDSKINSNTRLGGNENKGDEHLKDTERRSANDLKLTNNERPLSAGRDGKVYDEQKEHLKSEELESDESPFNRQKDKRGLIWKKTPYNSGNEIVSRVIYTPKKTSRMPVELATASGNAIGEKGDSLLFRAKRDSNSVVVKNIAVESAYRPNRIRETTNYSERERRNGVRGLDVLNDILEQPYFISRGKKINNKEERKLSFERLESEEPKSTMDSVIGGERLREDLNKCRGRTNEREKRIKGLEDDFGIGMKGLVQLEQPYFISRGKKINNKEERKLSFERLESEEPKSTMDSVISGERLREDLNKCRGRTNKREKRIKGLEDDFGIGMKGLVQLEQPYFVSRGKKSNYEDDGRIFLEQLKSEMDDIIGGERLSEDLKCDLSKCEDRTNEREKRIKELEHHLGIEMKGIVKELLTNFDPYYVARGKRVLYHR</sequence>
<proteinExistence type="predicted"/>
<dbReference type="Proteomes" id="UP001432146">
    <property type="component" value="Unassembled WGS sequence"/>
</dbReference>
<organism evidence="3 4">
    <name type="scientific">Tetragonisca angustula</name>
    <dbReference type="NCBI Taxonomy" id="166442"/>
    <lineage>
        <taxon>Eukaryota</taxon>
        <taxon>Metazoa</taxon>
        <taxon>Ecdysozoa</taxon>
        <taxon>Arthropoda</taxon>
        <taxon>Hexapoda</taxon>
        <taxon>Insecta</taxon>
        <taxon>Pterygota</taxon>
        <taxon>Neoptera</taxon>
        <taxon>Endopterygota</taxon>
        <taxon>Hymenoptera</taxon>
        <taxon>Apocrita</taxon>
        <taxon>Aculeata</taxon>
        <taxon>Apoidea</taxon>
        <taxon>Anthophila</taxon>
        <taxon>Apidae</taxon>
        <taxon>Tetragonisca</taxon>
    </lineage>
</organism>
<evidence type="ECO:0000313" key="4">
    <source>
        <dbReference type="Proteomes" id="UP001432146"/>
    </source>
</evidence>
<feature type="signal peptide" evidence="2">
    <location>
        <begin position="1"/>
        <end position="20"/>
    </location>
</feature>
<dbReference type="EMBL" id="JAWNGG020000150">
    <property type="protein sequence ID" value="KAK9299398.1"/>
    <property type="molecule type" value="Genomic_DNA"/>
</dbReference>
<dbReference type="AlphaFoldDB" id="A0AAW0ZRR9"/>
<feature type="chain" id="PRO_5043642991" evidence="2">
    <location>
        <begin position="21"/>
        <end position="698"/>
    </location>
</feature>
<evidence type="ECO:0000256" key="2">
    <source>
        <dbReference type="SAM" id="SignalP"/>
    </source>
</evidence>
<reference evidence="3 4" key="1">
    <citation type="submission" date="2024-05" db="EMBL/GenBank/DDBJ databases">
        <title>The nuclear and mitochondrial genome assemblies of Tetragonisca angustula (Apidae: Meliponini), a tiny yet remarkable pollinator in the Neotropics.</title>
        <authorList>
            <person name="Ferrari R."/>
            <person name="Ricardo P.C."/>
            <person name="Dias F.C."/>
            <person name="Araujo N.S."/>
            <person name="Soares D.O."/>
            <person name="Zhou Q.-S."/>
            <person name="Zhu C.-D."/>
            <person name="Coutinho L."/>
            <person name="Airas M.C."/>
            <person name="Batista T.M."/>
        </authorList>
    </citation>
    <scope>NUCLEOTIDE SEQUENCE [LARGE SCALE GENOMIC DNA]</scope>
    <source>
        <strain evidence="3">ASF017062</strain>
        <tissue evidence="3">Abdomen</tissue>
    </source>
</reference>
<comment type="caution">
    <text evidence="3">The sequence shown here is derived from an EMBL/GenBank/DDBJ whole genome shotgun (WGS) entry which is preliminary data.</text>
</comment>
<evidence type="ECO:0000313" key="3">
    <source>
        <dbReference type="EMBL" id="KAK9299398.1"/>
    </source>
</evidence>
<gene>
    <name evidence="3" type="ORF">QLX08_007567</name>
</gene>
<feature type="compositionally biased region" description="Basic and acidic residues" evidence="1">
    <location>
        <begin position="240"/>
        <end position="263"/>
    </location>
</feature>
<feature type="compositionally biased region" description="Basic and acidic residues" evidence="1">
    <location>
        <begin position="284"/>
        <end position="299"/>
    </location>
</feature>
<feature type="region of interest" description="Disordered" evidence="1">
    <location>
        <begin position="240"/>
        <end position="340"/>
    </location>
</feature>